<dbReference type="PANTHER" id="PTHR42951:SF14">
    <property type="entry name" value="METALLO-BETA-LACTAMASE SUPERFAMILY PROTEIN"/>
    <property type="match status" value="1"/>
</dbReference>
<protein>
    <submittedName>
        <fullName evidence="2">MBL fold metallo-hydrolase</fullName>
    </submittedName>
</protein>
<feature type="domain" description="Metallo-beta-lactamase" evidence="1">
    <location>
        <begin position="17"/>
        <end position="224"/>
    </location>
</feature>
<name>A0A5C8NLL2_9ACTN</name>
<dbReference type="SUPFAM" id="SSF56281">
    <property type="entry name" value="Metallo-hydrolase/oxidoreductase"/>
    <property type="match status" value="1"/>
</dbReference>
<dbReference type="Pfam" id="PF00753">
    <property type="entry name" value="Lactamase_B"/>
    <property type="match status" value="1"/>
</dbReference>
<dbReference type="CDD" id="cd07721">
    <property type="entry name" value="yflN-like_MBL-fold"/>
    <property type="match status" value="1"/>
</dbReference>
<dbReference type="GO" id="GO:0016787">
    <property type="term" value="F:hydrolase activity"/>
    <property type="evidence" value="ECO:0007669"/>
    <property type="project" value="UniProtKB-KW"/>
</dbReference>
<dbReference type="InterPro" id="IPR036866">
    <property type="entry name" value="RibonucZ/Hydroxyglut_hydro"/>
</dbReference>
<accession>A0A5C8NLL2</accession>
<dbReference type="RefSeq" id="WP_147684539.1">
    <property type="nucleotide sequence ID" value="NZ_VDUX01000002.1"/>
</dbReference>
<comment type="caution">
    <text evidence="2">The sequence shown here is derived from an EMBL/GenBank/DDBJ whole genome shotgun (WGS) entry which is preliminary data.</text>
</comment>
<evidence type="ECO:0000313" key="2">
    <source>
        <dbReference type="EMBL" id="TXL62138.1"/>
    </source>
</evidence>
<evidence type="ECO:0000259" key="1">
    <source>
        <dbReference type="SMART" id="SM00849"/>
    </source>
</evidence>
<keyword evidence="3" id="KW-1185">Reference proteome</keyword>
<dbReference type="PANTHER" id="PTHR42951">
    <property type="entry name" value="METALLO-BETA-LACTAMASE DOMAIN-CONTAINING"/>
    <property type="match status" value="1"/>
</dbReference>
<reference evidence="2 3" key="1">
    <citation type="submission" date="2019-06" db="EMBL/GenBank/DDBJ databases">
        <title>Aeromicrobium sp. nov., isolated from a maize field.</title>
        <authorList>
            <person name="Lin S.-Y."/>
            <person name="Tsai C.-F."/>
            <person name="Young C.-C."/>
        </authorList>
    </citation>
    <scope>NUCLEOTIDE SEQUENCE [LARGE SCALE GENOMIC DNA]</scope>
    <source>
        <strain evidence="2 3">CC-CFT486</strain>
    </source>
</reference>
<dbReference type="InterPro" id="IPR050855">
    <property type="entry name" value="NDM-1-like"/>
</dbReference>
<keyword evidence="2" id="KW-0378">Hydrolase</keyword>
<gene>
    <name evidence="2" type="ORF">FHP06_05365</name>
</gene>
<proteinExistence type="predicted"/>
<organism evidence="2 3">
    <name type="scientific">Aeromicrobium terrae</name>
    <dbReference type="NCBI Taxonomy" id="2498846"/>
    <lineage>
        <taxon>Bacteria</taxon>
        <taxon>Bacillati</taxon>
        <taxon>Actinomycetota</taxon>
        <taxon>Actinomycetes</taxon>
        <taxon>Propionibacteriales</taxon>
        <taxon>Nocardioidaceae</taxon>
        <taxon>Aeromicrobium</taxon>
    </lineage>
</organism>
<dbReference type="OrthoDB" id="2971563at2"/>
<evidence type="ECO:0000313" key="3">
    <source>
        <dbReference type="Proteomes" id="UP000321571"/>
    </source>
</evidence>
<dbReference type="Gene3D" id="3.60.15.10">
    <property type="entry name" value="Ribonuclease Z/Hydroxyacylglutathione hydrolase-like"/>
    <property type="match status" value="1"/>
</dbReference>
<dbReference type="EMBL" id="VDUX01000002">
    <property type="protein sequence ID" value="TXL62138.1"/>
    <property type="molecule type" value="Genomic_DNA"/>
</dbReference>
<dbReference type="Proteomes" id="UP000321571">
    <property type="component" value="Unassembled WGS sequence"/>
</dbReference>
<dbReference type="AlphaFoldDB" id="A0A5C8NLL2"/>
<dbReference type="SMART" id="SM00849">
    <property type="entry name" value="Lactamase_B"/>
    <property type="match status" value="1"/>
</dbReference>
<dbReference type="InterPro" id="IPR001279">
    <property type="entry name" value="Metallo-B-lactamas"/>
</dbReference>
<sequence>MRITEVAPGVHAVESDAVNWTLVEDGEALTLIDAGYPGDHDNVIASIRQIGHQPSDLQAVLITHAHVDHIGSLPQLLAEHPVPVLTSEREAAHVRREHLEQATPLDVTKNLWRPGAVRWSMKLMRLGAMKDVSVPSATAFEPPLDLPGRPVPVDTAGHTTGHTAYLLPDARVLVTGDALVNGHPLLRRTGPQRLPGFFDHDPANVERAHDAIAAVDADVIVPGHGPVYRGSPAEAVAELRSA</sequence>